<dbReference type="GO" id="GO:0016020">
    <property type="term" value="C:membrane"/>
    <property type="evidence" value="ECO:0007669"/>
    <property type="project" value="InterPro"/>
</dbReference>
<dbReference type="InterPro" id="IPR004938">
    <property type="entry name" value="XG_FTase"/>
</dbReference>
<evidence type="ECO:0008006" key="10">
    <source>
        <dbReference type="Google" id="ProtNLM"/>
    </source>
</evidence>
<keyword evidence="5" id="KW-0961">Cell wall biogenesis/degradation</keyword>
<evidence type="ECO:0000256" key="7">
    <source>
        <dbReference type="SAM" id="Phobius"/>
    </source>
</evidence>
<comment type="caution">
    <text evidence="8">The sequence shown here is derived from an EMBL/GenBank/DDBJ whole genome shotgun (WGS) entry which is preliminary data.</text>
</comment>
<evidence type="ECO:0000256" key="6">
    <source>
        <dbReference type="SAM" id="MobiDB-lite"/>
    </source>
</evidence>
<evidence type="ECO:0000256" key="2">
    <source>
        <dbReference type="ARBA" id="ARBA00022676"/>
    </source>
</evidence>
<dbReference type="EMBL" id="LVLJ01000139">
    <property type="protein sequence ID" value="OAE35554.1"/>
    <property type="molecule type" value="Genomic_DNA"/>
</dbReference>
<keyword evidence="4" id="KW-0325">Glycoprotein</keyword>
<protein>
    <recommendedName>
        <fullName evidence="10">Fucosyltransferase</fullName>
    </recommendedName>
</protein>
<reference evidence="8" key="1">
    <citation type="submission" date="2016-03" db="EMBL/GenBank/DDBJ databases">
        <title>Mechanisms controlling the formation of the plant cell surface in tip-growing cells are functionally conserved among land plants.</title>
        <authorList>
            <person name="Honkanen S."/>
            <person name="Jones V.A."/>
            <person name="Morieri G."/>
            <person name="Champion C."/>
            <person name="Hetherington A.J."/>
            <person name="Kelly S."/>
            <person name="Saint-Marcoux D."/>
            <person name="Proust H."/>
            <person name="Prescott H."/>
            <person name="Dolan L."/>
        </authorList>
    </citation>
    <scope>NUCLEOTIDE SEQUENCE [LARGE SCALE GENOMIC DNA]</scope>
    <source>
        <tissue evidence="8">Whole gametophyte</tissue>
    </source>
</reference>
<dbReference type="GO" id="GO:0008107">
    <property type="term" value="F:galactoside 2-alpha-L-fucosyltransferase activity"/>
    <property type="evidence" value="ECO:0007669"/>
    <property type="project" value="InterPro"/>
</dbReference>
<proteinExistence type="inferred from homology"/>
<comment type="similarity">
    <text evidence="1">Belongs to the glycosyltransferase 37 family.</text>
</comment>
<feature type="transmembrane region" description="Helical" evidence="7">
    <location>
        <begin position="146"/>
        <end position="164"/>
    </location>
</feature>
<accession>A0A176WRT9</accession>
<evidence type="ECO:0000313" key="8">
    <source>
        <dbReference type="EMBL" id="OAE35554.1"/>
    </source>
</evidence>
<keyword evidence="7" id="KW-1133">Transmembrane helix</keyword>
<keyword evidence="7" id="KW-0472">Membrane</keyword>
<keyword evidence="3" id="KW-0808">Transferase</keyword>
<evidence type="ECO:0000256" key="3">
    <source>
        <dbReference type="ARBA" id="ARBA00022679"/>
    </source>
</evidence>
<dbReference type="GO" id="GO:0071555">
    <property type="term" value="P:cell wall organization"/>
    <property type="evidence" value="ECO:0007669"/>
    <property type="project" value="UniProtKB-KW"/>
</dbReference>
<dbReference type="PANTHER" id="PTHR31889">
    <property type="entry name" value="FUCOSYLTRANSFERASE 2-RELATED"/>
    <property type="match status" value="1"/>
</dbReference>
<evidence type="ECO:0000256" key="1">
    <source>
        <dbReference type="ARBA" id="ARBA00010481"/>
    </source>
</evidence>
<keyword evidence="7" id="KW-0812">Transmembrane</keyword>
<dbReference type="GO" id="GO:0005794">
    <property type="term" value="C:Golgi apparatus"/>
    <property type="evidence" value="ECO:0007669"/>
    <property type="project" value="TreeGrafter"/>
</dbReference>
<dbReference type="PANTHER" id="PTHR31889:SF86">
    <property type="entry name" value="FUCOSYLTRANSFERASE"/>
    <property type="match status" value="1"/>
</dbReference>
<sequence length="712" mass="79851">MSRKRRDKRKDLPPPEQPPVTVSASLHFQSDVGVWEPRNAGPLLQGCAVKAIPDARILRSMGTLYNGQNFSQLCGKIGHTSDRWRIGCDENTIDHSTRGPSHSVLEWSGRATTLMFSLNASLLYRAVGTSKASICRQAVSRASCSFYTTLTTLFVLLWIVAYGARYGVPSVRNLKSTIASYNIYTPLGSSPSHVVPAALNSVDDLIAAIQKAAAAAAGGRALAEEAAALGKRERAEWHNNNPCRSRSELQGMYDRRKFARDVSPNSRWETVMDEYAKLHRTCLRLVRNSTEYFLNRSSSTGCKFVILDTPKVGLGNKLLLKASVLLFAVLTQRVLLIPSDNQNGLEQLCEPFVGSSWKLEKDSAIQNYAHLWQSTGAFQKWVDRNEIRSERSPRTPDQFFAANLIDPYQPMVRFYCNTEQAYLSKVTWISIGGCVYFLPKLFAIPAFRPALEQLFPDRMVLTHIMRSMLLPADHVWERIRNVEDVYLDTSHKRVGVQLRFFGLQSQYKHKNDIVNEHVLQCGNENGFLPRVLPPRVSSSRYPQNAEKPRNITKVLIASLFPGLHDYLSPIYLQQMTETGEGVGVVQLTSENEQHFGSEVDVQAFVEIMCLSFSDFLVVTPWSTFGGVAQAYGALKPWFVNYDSDGPACDRAQTVDVCFDQARDDFLCPHDPELHGKSLLSHVPYIKRCLRNDADGVQLITDHESNAPLIPTK</sequence>
<evidence type="ECO:0000256" key="4">
    <source>
        <dbReference type="ARBA" id="ARBA00023180"/>
    </source>
</evidence>
<dbReference type="GO" id="GO:0009969">
    <property type="term" value="P:xyloglucan biosynthetic process"/>
    <property type="evidence" value="ECO:0007669"/>
    <property type="project" value="TreeGrafter"/>
</dbReference>
<dbReference type="Proteomes" id="UP000077202">
    <property type="component" value="Unassembled WGS sequence"/>
</dbReference>
<dbReference type="AlphaFoldDB" id="A0A176WRT9"/>
<evidence type="ECO:0000313" key="9">
    <source>
        <dbReference type="Proteomes" id="UP000077202"/>
    </source>
</evidence>
<feature type="region of interest" description="Disordered" evidence="6">
    <location>
        <begin position="1"/>
        <end position="22"/>
    </location>
</feature>
<gene>
    <name evidence="8" type="ORF">AXG93_104s1050</name>
</gene>
<name>A0A176WRT9_MARPO</name>
<evidence type="ECO:0000256" key="5">
    <source>
        <dbReference type="ARBA" id="ARBA00023316"/>
    </source>
</evidence>
<keyword evidence="2" id="KW-0328">Glycosyltransferase</keyword>
<dbReference type="Pfam" id="PF03254">
    <property type="entry name" value="XG_FTase"/>
    <property type="match status" value="1"/>
</dbReference>
<dbReference type="GO" id="GO:0042546">
    <property type="term" value="P:cell wall biogenesis"/>
    <property type="evidence" value="ECO:0007669"/>
    <property type="project" value="InterPro"/>
</dbReference>
<keyword evidence="9" id="KW-1185">Reference proteome</keyword>
<organism evidence="8 9">
    <name type="scientific">Marchantia polymorpha subsp. ruderalis</name>
    <dbReference type="NCBI Taxonomy" id="1480154"/>
    <lineage>
        <taxon>Eukaryota</taxon>
        <taxon>Viridiplantae</taxon>
        <taxon>Streptophyta</taxon>
        <taxon>Embryophyta</taxon>
        <taxon>Marchantiophyta</taxon>
        <taxon>Marchantiopsida</taxon>
        <taxon>Marchantiidae</taxon>
        <taxon>Marchantiales</taxon>
        <taxon>Marchantiaceae</taxon>
        <taxon>Marchantia</taxon>
    </lineage>
</organism>